<accession>A0A2W4Z1W5</accession>
<reference evidence="1 2" key="2">
    <citation type="submission" date="2018-06" db="EMBL/GenBank/DDBJ databases">
        <title>Metagenomic assembly of (sub)arctic Cyanobacteria and their associated microbiome from non-axenic cultures.</title>
        <authorList>
            <person name="Baurain D."/>
        </authorList>
    </citation>
    <scope>NUCLEOTIDE SEQUENCE [LARGE SCALE GENOMIC DNA]</scope>
    <source>
        <strain evidence="1">ULC027bin1</strain>
    </source>
</reference>
<name>A0A2W4Z1W5_9CYAN</name>
<organism evidence="1 2">
    <name type="scientific">Phormidesmis priestleyi</name>
    <dbReference type="NCBI Taxonomy" id="268141"/>
    <lineage>
        <taxon>Bacteria</taxon>
        <taxon>Bacillati</taxon>
        <taxon>Cyanobacteriota</taxon>
        <taxon>Cyanophyceae</taxon>
        <taxon>Leptolyngbyales</taxon>
        <taxon>Leptolyngbyaceae</taxon>
        <taxon>Phormidesmis</taxon>
    </lineage>
</organism>
<dbReference type="AlphaFoldDB" id="A0A2W4Z1W5"/>
<gene>
    <name evidence="1" type="ORF">DCF15_13935</name>
</gene>
<dbReference type="Proteomes" id="UP000249794">
    <property type="component" value="Unassembled WGS sequence"/>
</dbReference>
<proteinExistence type="predicted"/>
<reference evidence="2" key="1">
    <citation type="submission" date="2018-04" db="EMBL/GenBank/DDBJ databases">
        <authorList>
            <person name="Cornet L."/>
        </authorList>
    </citation>
    <scope>NUCLEOTIDE SEQUENCE [LARGE SCALE GENOMIC DNA]</scope>
</reference>
<protein>
    <submittedName>
        <fullName evidence="1">Uncharacterized protein</fullName>
    </submittedName>
</protein>
<comment type="caution">
    <text evidence="1">The sequence shown here is derived from an EMBL/GenBank/DDBJ whole genome shotgun (WGS) entry which is preliminary data.</text>
</comment>
<sequence length="138" mass="15192">MRWYGYYLLGRELNGIVLLFFFGLLSLAATSSASSGARNAAEQKECYAAFAAQGLSEKEVWEVSEREVLKVCGSIPTFQINQVWHANRDRPVGIVEQSAQLTECYQALEAVGVSSEEVADVSKERLIEVCGIVPTLLD</sequence>
<evidence type="ECO:0000313" key="1">
    <source>
        <dbReference type="EMBL" id="PZO52315.1"/>
    </source>
</evidence>
<evidence type="ECO:0000313" key="2">
    <source>
        <dbReference type="Proteomes" id="UP000249794"/>
    </source>
</evidence>
<dbReference type="EMBL" id="QBMP01000150">
    <property type="protein sequence ID" value="PZO52315.1"/>
    <property type="molecule type" value="Genomic_DNA"/>
</dbReference>